<dbReference type="AlphaFoldDB" id="C0QL88"/>
<protein>
    <submittedName>
        <fullName evidence="1">Uncharacterized protein</fullName>
    </submittedName>
</protein>
<dbReference type="EMBL" id="CP001087">
    <property type="protein sequence ID" value="ACN14174.1"/>
    <property type="molecule type" value="Genomic_DNA"/>
</dbReference>
<name>C0QL88_DESAH</name>
<keyword evidence="2" id="KW-1185">Reference proteome</keyword>
<sequence length="74" mass="8099">MDKDGYRGKTSGRKRSVPEVGKALVKVAVLELFQGRTPEKRTNRANAWPANFPGGAWCRSTQVPPACNRTKAGK</sequence>
<organism evidence="1 2">
    <name type="scientific">Desulforapulum autotrophicum (strain ATCC 43914 / DSM 3382 / VKM B-1955 / HRM2)</name>
    <name type="common">Desulfobacterium autotrophicum</name>
    <dbReference type="NCBI Taxonomy" id="177437"/>
    <lineage>
        <taxon>Bacteria</taxon>
        <taxon>Pseudomonadati</taxon>
        <taxon>Thermodesulfobacteriota</taxon>
        <taxon>Desulfobacteria</taxon>
        <taxon>Desulfobacterales</taxon>
        <taxon>Desulfobacteraceae</taxon>
        <taxon>Desulforapulum</taxon>
    </lineage>
</organism>
<dbReference type="STRING" id="177437.HRM2_10620"/>
<reference evidence="1 2" key="1">
    <citation type="journal article" date="2009" name="Environ. Microbiol.">
        <title>Genome sequence of Desulfobacterium autotrophicum HRM2, a marine sulfate reducer oxidizing organic carbon completely to carbon dioxide.</title>
        <authorList>
            <person name="Strittmatter A.W."/>
            <person name="Liesegang H."/>
            <person name="Rabus R."/>
            <person name="Decker I."/>
            <person name="Amann J."/>
            <person name="Andres S."/>
            <person name="Henne A."/>
            <person name="Fricke W.F."/>
            <person name="Martinez-Arias R."/>
            <person name="Bartels D."/>
            <person name="Goesmann A."/>
            <person name="Krause L."/>
            <person name="Puehler A."/>
            <person name="Klenk H.P."/>
            <person name="Richter M."/>
            <person name="Schuler M."/>
            <person name="Gloeckner F.O."/>
            <person name="Meyerdierks A."/>
            <person name="Gottschalk G."/>
            <person name="Amann R."/>
        </authorList>
    </citation>
    <scope>NUCLEOTIDE SEQUENCE [LARGE SCALE GENOMIC DNA]</scope>
    <source>
        <strain evidence="2">ATCC 43914 / DSM 3382 / HRM2</strain>
    </source>
</reference>
<accession>C0QL88</accession>
<proteinExistence type="predicted"/>
<dbReference type="HOGENOM" id="CLU_2681652_0_0_7"/>
<dbReference type="KEGG" id="dat:HRM2_10620"/>
<gene>
    <name evidence="1" type="ordered locus">HRM2_10620</name>
</gene>
<dbReference type="Proteomes" id="UP000000442">
    <property type="component" value="Chromosome"/>
</dbReference>
<evidence type="ECO:0000313" key="2">
    <source>
        <dbReference type="Proteomes" id="UP000000442"/>
    </source>
</evidence>
<dbReference type="RefSeq" id="WP_015902963.1">
    <property type="nucleotide sequence ID" value="NC_012108.1"/>
</dbReference>
<evidence type="ECO:0000313" key="1">
    <source>
        <dbReference type="EMBL" id="ACN14174.1"/>
    </source>
</evidence>